<dbReference type="InterPro" id="IPR015947">
    <property type="entry name" value="PUA-like_sf"/>
</dbReference>
<dbReference type="RefSeq" id="WP_220228469.1">
    <property type="nucleotide sequence ID" value="NZ_JAICBX010000002.1"/>
</dbReference>
<feature type="domain" description="EVE" evidence="2">
    <location>
        <begin position="7"/>
        <end position="137"/>
    </location>
</feature>
<comment type="similarity">
    <text evidence="1">Belongs to the UPF0310 family.</text>
</comment>
<protein>
    <recommendedName>
        <fullName evidence="1">UPF0310 protein K1W69_11390</fullName>
    </recommendedName>
</protein>
<name>A0AAE3D1C9_9HYPH</name>
<comment type="caution">
    <text evidence="3">The sequence shown here is derived from an EMBL/GenBank/DDBJ whole genome shotgun (WGS) entry which is preliminary data.</text>
</comment>
<dbReference type="Pfam" id="PF01878">
    <property type="entry name" value="EVE"/>
    <property type="match status" value="1"/>
</dbReference>
<evidence type="ECO:0000313" key="4">
    <source>
        <dbReference type="Proteomes" id="UP001196509"/>
    </source>
</evidence>
<organism evidence="3 4">
    <name type="scientific">Flavimaribacter sediminis</name>
    <dbReference type="NCBI Taxonomy" id="2865987"/>
    <lineage>
        <taxon>Bacteria</taxon>
        <taxon>Pseudomonadati</taxon>
        <taxon>Pseudomonadota</taxon>
        <taxon>Alphaproteobacteria</taxon>
        <taxon>Hyphomicrobiales</taxon>
        <taxon>Rhizobiaceae</taxon>
        <taxon>Flavimaribacter</taxon>
    </lineage>
</organism>
<accession>A0AAE3D1C9</accession>
<gene>
    <name evidence="3" type="ORF">K1W69_11390</name>
</gene>
<dbReference type="CDD" id="cd21132">
    <property type="entry name" value="EVE-like"/>
    <property type="match status" value="1"/>
</dbReference>
<dbReference type="Gene3D" id="3.10.590.10">
    <property type="entry name" value="ph1033 like domains"/>
    <property type="match status" value="1"/>
</dbReference>
<proteinExistence type="inferred from homology"/>
<evidence type="ECO:0000313" key="3">
    <source>
        <dbReference type="EMBL" id="MBW8637792.1"/>
    </source>
</evidence>
<dbReference type="NCBIfam" id="NF002616">
    <property type="entry name" value="PRK02268.1-2"/>
    <property type="match status" value="1"/>
</dbReference>
<evidence type="ECO:0000259" key="2">
    <source>
        <dbReference type="Pfam" id="PF01878"/>
    </source>
</evidence>
<keyword evidence="4" id="KW-1185">Reference proteome</keyword>
<evidence type="ECO:0000256" key="1">
    <source>
        <dbReference type="HAMAP-Rule" id="MF_00771"/>
    </source>
</evidence>
<reference evidence="3" key="1">
    <citation type="submission" date="2021-08" db="EMBL/GenBank/DDBJ databases">
        <title>Hoeflea bacterium WL0058 sp. nov., isolated from the sediment.</title>
        <authorList>
            <person name="Wang L."/>
            <person name="Zhang D."/>
        </authorList>
    </citation>
    <scope>NUCLEOTIDE SEQUENCE</scope>
    <source>
        <strain evidence="3">WL0058</strain>
    </source>
</reference>
<sequence length="147" mass="16252">MAEPAPRYWIGVASRDHAKAGEAGGFCQLGHGKAAPVERLSPGDGIVYYAPRERLGDGDPVQAFVTIGRIRDGSAYRANQSEDFHPVRRDVDYFPCREAPIRPLLDQLSFISDRTRWGMPFRRGSFAIPKEDFLLIAGAMGVGERFG</sequence>
<dbReference type="HAMAP" id="MF_00771">
    <property type="entry name" value="UPF0310"/>
    <property type="match status" value="1"/>
</dbReference>
<dbReference type="Proteomes" id="UP001196509">
    <property type="component" value="Unassembled WGS sequence"/>
</dbReference>
<dbReference type="InterPro" id="IPR022996">
    <property type="entry name" value="UPF0310"/>
</dbReference>
<dbReference type="InterPro" id="IPR002740">
    <property type="entry name" value="EVE_domain"/>
</dbReference>
<dbReference type="EMBL" id="JAICBX010000002">
    <property type="protein sequence ID" value="MBW8637792.1"/>
    <property type="molecule type" value="Genomic_DNA"/>
</dbReference>
<dbReference type="SUPFAM" id="SSF88697">
    <property type="entry name" value="PUA domain-like"/>
    <property type="match status" value="1"/>
</dbReference>
<dbReference type="AlphaFoldDB" id="A0AAE3D1C9"/>